<dbReference type="SUPFAM" id="SSF52402">
    <property type="entry name" value="Adenine nucleotide alpha hydrolases-like"/>
    <property type="match status" value="1"/>
</dbReference>
<sequence>MNNSKPIALAWSGGKDSTLALLALREAGIEVGVLLTTVTEDYNRISVHGVRRVLLEEQAAALGVPLEIALIAPRCSNDDYEASFGEALQKCRARGITRVAAGDLYLEDVRAYREKLFERHGVEPLFPLWGRDTAVVARDFIGAGFEAILSCVDTQALDKSFVGRAFDASLLSDLPATIDPCGENGEFHTFVWDGPLFARPISCERGEVVLRDERFAFCDLLQLE</sequence>
<dbReference type="InterPro" id="IPR002761">
    <property type="entry name" value="Diphthami_syn_dom"/>
</dbReference>
<dbReference type="CDD" id="cd01994">
    <property type="entry name" value="AANH_PF0828-like"/>
    <property type="match status" value="1"/>
</dbReference>
<comment type="caution">
    <text evidence="2">The sequence shown here is derived from an EMBL/GenBank/DDBJ whole genome shotgun (WGS) entry which is preliminary data.</text>
</comment>
<dbReference type="NCBIfam" id="TIGR00290">
    <property type="entry name" value="MJ0570_dom"/>
    <property type="match status" value="1"/>
</dbReference>
<protein>
    <submittedName>
        <fullName evidence="2">ATP-binding protein</fullName>
    </submittedName>
</protein>
<organism evidence="2 3">
    <name type="scientific">Abditibacterium utsteinense</name>
    <dbReference type="NCBI Taxonomy" id="1960156"/>
    <lineage>
        <taxon>Bacteria</taxon>
        <taxon>Pseudomonadati</taxon>
        <taxon>Abditibacteriota</taxon>
        <taxon>Abditibacteriia</taxon>
        <taxon>Abditibacteriales</taxon>
        <taxon>Abditibacteriaceae</taxon>
        <taxon>Abditibacterium</taxon>
    </lineage>
</organism>
<dbReference type="Gene3D" id="3.40.50.620">
    <property type="entry name" value="HUPs"/>
    <property type="match status" value="1"/>
</dbReference>
<dbReference type="GO" id="GO:0005524">
    <property type="term" value="F:ATP binding"/>
    <property type="evidence" value="ECO:0007669"/>
    <property type="project" value="UniProtKB-KW"/>
</dbReference>
<dbReference type="Gene3D" id="3.90.1490.10">
    <property type="entry name" value="putative n-type atp pyrophosphatase, domain 2"/>
    <property type="match status" value="1"/>
</dbReference>
<dbReference type="AlphaFoldDB" id="A0A2S8SU11"/>
<accession>A0A2S8SU11</accession>
<dbReference type="RefSeq" id="WP_105483424.1">
    <property type="nucleotide sequence ID" value="NZ_NIGF01000006.1"/>
</dbReference>
<dbReference type="OrthoDB" id="3572539at2"/>
<dbReference type="Pfam" id="PF01902">
    <property type="entry name" value="Diphthami_syn_2"/>
    <property type="match status" value="1"/>
</dbReference>
<evidence type="ECO:0000313" key="3">
    <source>
        <dbReference type="Proteomes" id="UP000237684"/>
    </source>
</evidence>
<keyword evidence="2" id="KW-0067">ATP-binding</keyword>
<name>A0A2S8SU11_9BACT</name>
<dbReference type="InterPro" id="IPR014729">
    <property type="entry name" value="Rossmann-like_a/b/a_fold"/>
</dbReference>
<keyword evidence="3" id="KW-1185">Reference proteome</keyword>
<reference evidence="2 3" key="1">
    <citation type="journal article" date="2018" name="Syst. Appl. Microbiol.">
        <title>Abditibacterium utsteinense sp. nov., the first cultivated member of candidate phylum FBP, isolated from ice-free Antarctic soil samples.</title>
        <authorList>
            <person name="Tahon G."/>
            <person name="Tytgat B."/>
            <person name="Lebbe L."/>
            <person name="Carlier A."/>
            <person name="Willems A."/>
        </authorList>
    </citation>
    <scope>NUCLEOTIDE SEQUENCE [LARGE SCALE GENOMIC DNA]</scope>
    <source>
        <strain evidence="2 3">LMG 29911</strain>
    </source>
</reference>
<dbReference type="Proteomes" id="UP000237684">
    <property type="component" value="Unassembled WGS sequence"/>
</dbReference>
<dbReference type="InParanoid" id="A0A2S8SU11"/>
<feature type="domain" description="Diphthamide synthase" evidence="1">
    <location>
        <begin position="8"/>
        <end position="209"/>
    </location>
</feature>
<keyword evidence="2" id="KW-0547">Nucleotide-binding</keyword>
<evidence type="ECO:0000313" key="2">
    <source>
        <dbReference type="EMBL" id="PQV64291.1"/>
    </source>
</evidence>
<gene>
    <name evidence="2" type="ORF">B1R32_106137</name>
</gene>
<dbReference type="EMBL" id="NIGF01000006">
    <property type="protein sequence ID" value="PQV64291.1"/>
    <property type="molecule type" value="Genomic_DNA"/>
</dbReference>
<proteinExistence type="predicted"/>
<evidence type="ECO:0000259" key="1">
    <source>
        <dbReference type="Pfam" id="PF01902"/>
    </source>
</evidence>